<accession>A0A2L2BN38</accession>
<protein>
    <submittedName>
        <fullName evidence="1">Glycosyltransferase family 2 protein</fullName>
    </submittedName>
</protein>
<keyword evidence="1" id="KW-0808">Transferase</keyword>
<name>A0A2L2BN38_9MICO</name>
<dbReference type="AlphaFoldDB" id="A0A2L2BN38"/>
<dbReference type="Proteomes" id="UP000243077">
    <property type="component" value="Chromosome"/>
</dbReference>
<dbReference type="KEGG" id="psai:C3B54_1132"/>
<dbReference type="SUPFAM" id="SSF53448">
    <property type="entry name" value="Nucleotide-diphospho-sugar transferases"/>
    <property type="match status" value="1"/>
</dbReference>
<dbReference type="InterPro" id="IPR029044">
    <property type="entry name" value="Nucleotide-diphossugar_trans"/>
</dbReference>
<sequence>MSLPHGNRVAIITLSRDNPEELFTTVRSVKLQSTPPDQHIVLDSSKKAHQHEMRAIAEAGGAEYHWVEPRGIYPAMHHSLSLPKPGSYLWWLNSSDRLAGTNSIELAKVAIDASQVKSKGHWVIGQLIRAKGMALSLHRIGDTGEKFAGLLEKGLTGLPHPSTLFYSSSLDSERTYLGPRQIAEDYALGLQFLDQWGPPYVSPAPLAVHALNGFSYQRPIRDVWEKIKTRRSLAENWTLIEEMRVLLSTLPLGFIERLSGLAVHRIPSNWWDRQNWGSVHFCSEPGALSWPFCCDAVIGSLQDRPK</sequence>
<reference evidence="1 2" key="1">
    <citation type="submission" date="2018-02" db="EMBL/GenBank/DDBJ databases">
        <title>Complete genome of the streamlined marine actinobacterium Pontimonas salivibrio CL-TW6 adapted to coastal planktonic lifestype.</title>
        <authorList>
            <person name="Cho B.C."/>
            <person name="Hardies S.C."/>
            <person name="Jang G.I."/>
            <person name="Hwang C.Y."/>
        </authorList>
    </citation>
    <scope>NUCLEOTIDE SEQUENCE [LARGE SCALE GENOMIC DNA]</scope>
    <source>
        <strain evidence="1 2">CL-TW6</strain>
    </source>
</reference>
<proteinExistence type="predicted"/>
<organism evidence="1 2">
    <name type="scientific">Pontimonas salivibrio</name>
    <dbReference type="NCBI Taxonomy" id="1159327"/>
    <lineage>
        <taxon>Bacteria</taxon>
        <taxon>Bacillati</taxon>
        <taxon>Actinomycetota</taxon>
        <taxon>Actinomycetes</taxon>
        <taxon>Micrococcales</taxon>
        <taxon>Microbacteriaceae</taxon>
        <taxon>Pontimonas</taxon>
    </lineage>
</organism>
<dbReference type="EMBL" id="CP026923">
    <property type="protein sequence ID" value="AVG23042.1"/>
    <property type="molecule type" value="Genomic_DNA"/>
</dbReference>
<keyword evidence="2" id="KW-1185">Reference proteome</keyword>
<evidence type="ECO:0000313" key="2">
    <source>
        <dbReference type="Proteomes" id="UP000243077"/>
    </source>
</evidence>
<evidence type="ECO:0000313" key="1">
    <source>
        <dbReference type="EMBL" id="AVG23042.1"/>
    </source>
</evidence>
<gene>
    <name evidence="1" type="ORF">C3B54_1132</name>
</gene>
<dbReference type="GO" id="GO:0016740">
    <property type="term" value="F:transferase activity"/>
    <property type="evidence" value="ECO:0007669"/>
    <property type="project" value="UniProtKB-KW"/>
</dbReference>